<evidence type="ECO:0000313" key="4">
    <source>
        <dbReference type="Proteomes" id="UP000287547"/>
    </source>
</evidence>
<dbReference type="InterPro" id="IPR001753">
    <property type="entry name" value="Enoyl-CoA_hydra/iso"/>
</dbReference>
<dbReference type="Gene3D" id="1.10.12.10">
    <property type="entry name" value="Lyase 2-enoyl-coa Hydratase, Chain A, domain 2"/>
    <property type="match status" value="1"/>
</dbReference>
<dbReference type="AlphaFoldDB" id="A0A428ZND1"/>
<evidence type="ECO:0000256" key="2">
    <source>
        <dbReference type="RuleBase" id="RU003707"/>
    </source>
</evidence>
<dbReference type="SUPFAM" id="SSF52096">
    <property type="entry name" value="ClpP/crotonase"/>
    <property type="match status" value="1"/>
</dbReference>
<dbReference type="Pfam" id="PF00378">
    <property type="entry name" value="ECH_1"/>
    <property type="match status" value="1"/>
</dbReference>
<dbReference type="GO" id="GO:0003824">
    <property type="term" value="F:catalytic activity"/>
    <property type="evidence" value="ECO:0007669"/>
    <property type="project" value="InterPro"/>
</dbReference>
<dbReference type="InterPro" id="IPR029045">
    <property type="entry name" value="ClpP/crotonase-like_dom_sf"/>
</dbReference>
<gene>
    <name evidence="3" type="ORF">DMH04_06100</name>
</gene>
<dbReference type="InterPro" id="IPR014748">
    <property type="entry name" value="Enoyl-CoA_hydra_C"/>
</dbReference>
<accession>A0A428ZND1</accession>
<proteinExistence type="inferred from homology"/>
<dbReference type="EMBL" id="QHKI01000003">
    <property type="protein sequence ID" value="RSM89551.1"/>
    <property type="molecule type" value="Genomic_DNA"/>
</dbReference>
<name>A0A428ZND1_KIBAR</name>
<dbReference type="PROSITE" id="PS00166">
    <property type="entry name" value="ENOYL_COA_HYDRATASE"/>
    <property type="match status" value="1"/>
</dbReference>
<evidence type="ECO:0000313" key="3">
    <source>
        <dbReference type="EMBL" id="RSM89551.1"/>
    </source>
</evidence>
<protein>
    <submittedName>
        <fullName evidence="3">Enoyl-CoA hydratase</fullName>
    </submittedName>
</protein>
<organism evidence="3 4">
    <name type="scientific">Kibdelosporangium aridum</name>
    <dbReference type="NCBI Taxonomy" id="2030"/>
    <lineage>
        <taxon>Bacteria</taxon>
        <taxon>Bacillati</taxon>
        <taxon>Actinomycetota</taxon>
        <taxon>Actinomycetes</taxon>
        <taxon>Pseudonocardiales</taxon>
        <taxon>Pseudonocardiaceae</taxon>
        <taxon>Kibdelosporangium</taxon>
    </lineage>
</organism>
<reference evidence="3 4" key="1">
    <citation type="submission" date="2018-05" db="EMBL/GenBank/DDBJ databases">
        <title>Evolution of GPA BGCs.</title>
        <authorList>
            <person name="Waglechner N."/>
            <person name="Wright G.D."/>
        </authorList>
    </citation>
    <scope>NUCLEOTIDE SEQUENCE [LARGE SCALE GENOMIC DNA]</scope>
    <source>
        <strain evidence="3 4">A82846</strain>
    </source>
</reference>
<dbReference type="PANTHER" id="PTHR43459">
    <property type="entry name" value="ENOYL-COA HYDRATASE"/>
    <property type="match status" value="1"/>
</dbReference>
<comment type="caution">
    <text evidence="3">The sequence shown here is derived from an EMBL/GenBank/DDBJ whole genome shotgun (WGS) entry which is preliminary data.</text>
</comment>
<dbReference type="Gene3D" id="3.90.226.10">
    <property type="entry name" value="2-enoyl-CoA Hydratase, Chain A, domain 1"/>
    <property type="match status" value="1"/>
</dbReference>
<comment type="similarity">
    <text evidence="1 2">Belongs to the enoyl-CoA hydratase/isomerase family.</text>
</comment>
<evidence type="ECO:0000256" key="1">
    <source>
        <dbReference type="ARBA" id="ARBA00005254"/>
    </source>
</evidence>
<dbReference type="InterPro" id="IPR018376">
    <property type="entry name" value="Enoyl-CoA_hyd/isom_CS"/>
</dbReference>
<dbReference type="CDD" id="cd06558">
    <property type="entry name" value="crotonase-like"/>
    <property type="match status" value="1"/>
</dbReference>
<dbReference type="PANTHER" id="PTHR43459:SF1">
    <property type="entry name" value="EG:BACN32G11.4 PROTEIN"/>
    <property type="match status" value="1"/>
</dbReference>
<sequence>MADESGVTLVRDGSVATITMTSAALSNRVKTDLLDAITQVSKDSEVRAVVLTGTGKAFSVGQDLNEHAETLRADAAHAFDTVEQHYNPIVLGLATMPKPVIASINGLCVGAGLGFALACDLRIASAKAKFGTAFTAIGLTCDSGLSVTLARAVGAARASELVFRANTFSAEEALTWGIVGQVVEPESLEAETTALAQKFGNGPTLAYAEAKAAMAVSLSQALAAEGAGQARLGVTKDHQNAVEAFLNKQTPTFEGR</sequence>
<dbReference type="RefSeq" id="WP_037252903.1">
    <property type="nucleotide sequence ID" value="NZ_QHKI01000003.1"/>
</dbReference>
<dbReference type="OrthoDB" id="9777711at2"/>
<dbReference type="Proteomes" id="UP000287547">
    <property type="component" value="Unassembled WGS sequence"/>
</dbReference>